<dbReference type="EMBL" id="FTNI01000003">
    <property type="protein sequence ID" value="SIQ68218.1"/>
    <property type="molecule type" value="Genomic_DNA"/>
</dbReference>
<feature type="region of interest" description="Disordered" evidence="1">
    <location>
        <begin position="32"/>
        <end position="82"/>
    </location>
</feature>
<feature type="signal peptide" evidence="2">
    <location>
        <begin position="1"/>
        <end position="37"/>
    </location>
</feature>
<feature type="region of interest" description="Disordered" evidence="1">
    <location>
        <begin position="118"/>
        <end position="204"/>
    </location>
</feature>
<dbReference type="OrthoDB" id="9998672at2"/>
<sequence>MKCQRYGGTAMRKIGRGLLACASVVAALTAAGPAAEATRTPGRETPRHHESGLRPTRTERDTEGDAAPPALTASSSTTNRGTQQITINLANGGTGIQNAMCRGNRACDIAQALGTPYAGASPAPPPAPASQAPPTTRAATRAAAASRGRTATRAAAASRGGAATRAGAASRHAAATADRRGTGPQAAPSRGRAGSEDQGERGRR</sequence>
<feature type="chain" id="PRO_5039451894" evidence="2">
    <location>
        <begin position="38"/>
        <end position="204"/>
    </location>
</feature>
<organism evidence="3 4">
    <name type="scientific">Microbispora rosea</name>
    <dbReference type="NCBI Taxonomy" id="58117"/>
    <lineage>
        <taxon>Bacteria</taxon>
        <taxon>Bacillati</taxon>
        <taxon>Actinomycetota</taxon>
        <taxon>Actinomycetes</taxon>
        <taxon>Streptosporangiales</taxon>
        <taxon>Streptosporangiaceae</taxon>
        <taxon>Microbispora</taxon>
    </lineage>
</organism>
<dbReference type="Proteomes" id="UP000186096">
    <property type="component" value="Unassembled WGS sequence"/>
</dbReference>
<gene>
    <name evidence="3" type="ORF">SAMN05421833_103129</name>
</gene>
<reference evidence="4" key="1">
    <citation type="submission" date="2017-01" db="EMBL/GenBank/DDBJ databases">
        <authorList>
            <person name="Varghese N."/>
            <person name="Submissions S."/>
        </authorList>
    </citation>
    <scope>NUCLEOTIDE SEQUENCE [LARGE SCALE GENOMIC DNA]</scope>
    <source>
        <strain evidence="4">ATCC 12950</strain>
    </source>
</reference>
<proteinExistence type="predicted"/>
<name>A0A1N6URG1_9ACTN</name>
<evidence type="ECO:0000313" key="3">
    <source>
        <dbReference type="EMBL" id="SIQ68218.1"/>
    </source>
</evidence>
<dbReference type="STRING" id="58117.SAMN05421833_103129"/>
<feature type="compositionally biased region" description="Low complexity" evidence="1">
    <location>
        <begin position="129"/>
        <end position="176"/>
    </location>
</feature>
<dbReference type="RefSeq" id="WP_143734104.1">
    <property type="nucleotide sequence ID" value="NZ_FTNI01000003.1"/>
</dbReference>
<feature type="compositionally biased region" description="Basic and acidic residues" evidence="1">
    <location>
        <begin position="193"/>
        <end position="204"/>
    </location>
</feature>
<keyword evidence="4" id="KW-1185">Reference proteome</keyword>
<keyword evidence="2" id="KW-0732">Signal</keyword>
<evidence type="ECO:0000256" key="2">
    <source>
        <dbReference type="SAM" id="SignalP"/>
    </source>
</evidence>
<feature type="compositionally biased region" description="Low complexity" evidence="1">
    <location>
        <begin position="66"/>
        <end position="78"/>
    </location>
</feature>
<dbReference type="AlphaFoldDB" id="A0A1N6URG1"/>
<evidence type="ECO:0000313" key="4">
    <source>
        <dbReference type="Proteomes" id="UP000186096"/>
    </source>
</evidence>
<protein>
    <submittedName>
        <fullName evidence="3">Uncharacterized protein</fullName>
    </submittedName>
</protein>
<feature type="compositionally biased region" description="Basic and acidic residues" evidence="1">
    <location>
        <begin position="41"/>
        <end position="63"/>
    </location>
</feature>
<accession>A0A1N6URG1</accession>
<evidence type="ECO:0000256" key="1">
    <source>
        <dbReference type="SAM" id="MobiDB-lite"/>
    </source>
</evidence>